<reference evidence="2 3" key="1">
    <citation type="submission" date="2023-06" db="EMBL/GenBank/DDBJ databases">
        <title>Azospirillum isscasensis sp.nov, a bacterium isolated from rhizosphere soil of rice.</title>
        <authorList>
            <person name="Wang H."/>
        </authorList>
    </citation>
    <scope>NUCLEOTIDE SEQUENCE [LARGE SCALE GENOMIC DNA]</scope>
    <source>
        <strain evidence="2 3">C340-1</strain>
    </source>
</reference>
<dbReference type="Proteomes" id="UP001227317">
    <property type="component" value="Unassembled WGS sequence"/>
</dbReference>
<organism evidence="2 3">
    <name type="scientific">Azospirillum isscasi</name>
    <dbReference type="NCBI Taxonomy" id="3053926"/>
    <lineage>
        <taxon>Bacteria</taxon>
        <taxon>Pseudomonadati</taxon>
        <taxon>Pseudomonadota</taxon>
        <taxon>Alphaproteobacteria</taxon>
        <taxon>Rhodospirillales</taxon>
        <taxon>Azospirillaceae</taxon>
        <taxon>Azospirillum</taxon>
    </lineage>
</organism>
<dbReference type="EMBL" id="JAUJFI010000167">
    <property type="protein sequence ID" value="MDQ2105758.1"/>
    <property type="molecule type" value="Genomic_DNA"/>
</dbReference>
<protein>
    <submittedName>
        <fullName evidence="2">Uncharacterized protein</fullName>
    </submittedName>
</protein>
<comment type="caution">
    <text evidence="2">The sequence shown here is derived from an EMBL/GenBank/DDBJ whole genome shotgun (WGS) entry which is preliminary data.</text>
</comment>
<keyword evidence="1" id="KW-0175">Coiled coil</keyword>
<feature type="coiled-coil region" evidence="1">
    <location>
        <begin position="46"/>
        <end position="73"/>
    </location>
</feature>
<accession>A0ABU0WP65</accession>
<gene>
    <name evidence="2" type="ORF">QSG27_23885</name>
</gene>
<sequence length="76" mass="7836">MAGYDNADGPAGLVIRLIDTAVKALDEMSDAAGEIAPDVGNLTDTLVAAQRIADRASQDLQRLSRKAAAEARAATP</sequence>
<evidence type="ECO:0000313" key="2">
    <source>
        <dbReference type="EMBL" id="MDQ2105758.1"/>
    </source>
</evidence>
<proteinExistence type="predicted"/>
<evidence type="ECO:0000313" key="3">
    <source>
        <dbReference type="Proteomes" id="UP001227317"/>
    </source>
</evidence>
<keyword evidence="3" id="KW-1185">Reference proteome</keyword>
<name>A0ABU0WP65_9PROT</name>
<dbReference type="RefSeq" id="WP_306710546.1">
    <property type="nucleotide sequence ID" value="NZ_JAUJFI010000167.1"/>
</dbReference>
<evidence type="ECO:0000256" key="1">
    <source>
        <dbReference type="SAM" id="Coils"/>
    </source>
</evidence>